<organism evidence="1 2">
    <name type="scientific">Dreissena polymorpha</name>
    <name type="common">Zebra mussel</name>
    <name type="synonym">Mytilus polymorpha</name>
    <dbReference type="NCBI Taxonomy" id="45954"/>
    <lineage>
        <taxon>Eukaryota</taxon>
        <taxon>Metazoa</taxon>
        <taxon>Spiralia</taxon>
        <taxon>Lophotrochozoa</taxon>
        <taxon>Mollusca</taxon>
        <taxon>Bivalvia</taxon>
        <taxon>Autobranchia</taxon>
        <taxon>Heteroconchia</taxon>
        <taxon>Euheterodonta</taxon>
        <taxon>Imparidentia</taxon>
        <taxon>Neoheterodontei</taxon>
        <taxon>Myida</taxon>
        <taxon>Dreissenoidea</taxon>
        <taxon>Dreissenidae</taxon>
        <taxon>Dreissena</taxon>
    </lineage>
</organism>
<proteinExistence type="predicted"/>
<accession>A0A9D4H9U9</accession>
<comment type="caution">
    <text evidence="1">The sequence shown here is derived from an EMBL/GenBank/DDBJ whole genome shotgun (WGS) entry which is preliminary data.</text>
</comment>
<name>A0A9D4H9U9_DREPO</name>
<keyword evidence="2" id="KW-1185">Reference proteome</keyword>
<dbReference type="AlphaFoldDB" id="A0A9D4H9U9"/>
<protein>
    <submittedName>
        <fullName evidence="1">Uncharacterized protein</fullName>
    </submittedName>
</protein>
<sequence length="139" mass="15829">MRTTARNIHELVLKRGRVAPERLSPPTLSTIFKSSIIPKALNGCELWNNNSQSDLVQLSIAQNFCLKHMQGYDRSISTDYCLSTVNTVPIVNELDIRKLTFFGQICRFNPKYLAKDIFNNRLICHIELEGQCLGYIPDA</sequence>
<reference evidence="1" key="1">
    <citation type="journal article" date="2019" name="bioRxiv">
        <title>The Genome of the Zebra Mussel, Dreissena polymorpha: A Resource for Invasive Species Research.</title>
        <authorList>
            <person name="McCartney M.A."/>
            <person name="Auch B."/>
            <person name="Kono T."/>
            <person name="Mallez S."/>
            <person name="Zhang Y."/>
            <person name="Obille A."/>
            <person name="Becker A."/>
            <person name="Abrahante J.E."/>
            <person name="Garbe J."/>
            <person name="Badalamenti J.P."/>
            <person name="Herman A."/>
            <person name="Mangelson H."/>
            <person name="Liachko I."/>
            <person name="Sullivan S."/>
            <person name="Sone E.D."/>
            <person name="Koren S."/>
            <person name="Silverstein K.A.T."/>
            <person name="Beckman K.B."/>
            <person name="Gohl D.M."/>
        </authorList>
    </citation>
    <scope>NUCLEOTIDE SEQUENCE</scope>
    <source>
        <strain evidence="1">Duluth1</strain>
        <tissue evidence="1">Whole animal</tissue>
    </source>
</reference>
<gene>
    <name evidence="1" type="ORF">DPMN_072738</name>
</gene>
<dbReference type="Proteomes" id="UP000828390">
    <property type="component" value="Unassembled WGS sequence"/>
</dbReference>
<reference evidence="1" key="2">
    <citation type="submission" date="2020-11" db="EMBL/GenBank/DDBJ databases">
        <authorList>
            <person name="McCartney M.A."/>
            <person name="Auch B."/>
            <person name="Kono T."/>
            <person name="Mallez S."/>
            <person name="Becker A."/>
            <person name="Gohl D.M."/>
            <person name="Silverstein K.A.T."/>
            <person name="Koren S."/>
            <person name="Bechman K.B."/>
            <person name="Herman A."/>
            <person name="Abrahante J.E."/>
            <person name="Garbe J."/>
        </authorList>
    </citation>
    <scope>NUCLEOTIDE SEQUENCE</scope>
    <source>
        <strain evidence="1">Duluth1</strain>
        <tissue evidence="1">Whole animal</tissue>
    </source>
</reference>
<dbReference type="EMBL" id="JAIWYP010000014">
    <property type="protein sequence ID" value="KAH3712976.1"/>
    <property type="molecule type" value="Genomic_DNA"/>
</dbReference>
<evidence type="ECO:0000313" key="2">
    <source>
        <dbReference type="Proteomes" id="UP000828390"/>
    </source>
</evidence>
<evidence type="ECO:0000313" key="1">
    <source>
        <dbReference type="EMBL" id="KAH3712976.1"/>
    </source>
</evidence>